<organism evidence="2 3">
    <name type="scientific">Verticillium longisporum</name>
    <name type="common">Verticillium dahliae var. longisporum</name>
    <dbReference type="NCBI Taxonomy" id="100787"/>
    <lineage>
        <taxon>Eukaryota</taxon>
        <taxon>Fungi</taxon>
        <taxon>Dikarya</taxon>
        <taxon>Ascomycota</taxon>
        <taxon>Pezizomycotina</taxon>
        <taxon>Sordariomycetes</taxon>
        <taxon>Hypocreomycetidae</taxon>
        <taxon>Glomerellales</taxon>
        <taxon>Plectosphaerellaceae</taxon>
        <taxon>Verticillium</taxon>
    </lineage>
</organism>
<keyword evidence="1" id="KW-0472">Membrane</keyword>
<accession>A0A0G4M0D0</accession>
<evidence type="ECO:0008006" key="4">
    <source>
        <dbReference type="Google" id="ProtNLM"/>
    </source>
</evidence>
<reference evidence="2 3" key="1">
    <citation type="submission" date="2015-05" db="EMBL/GenBank/DDBJ databases">
        <authorList>
            <person name="Wang D.B."/>
            <person name="Wang M."/>
        </authorList>
    </citation>
    <scope>NUCLEOTIDE SEQUENCE [LARGE SCALE GENOMIC DNA]</scope>
    <source>
        <strain evidence="2">VL1</strain>
    </source>
</reference>
<name>A0A0G4M0D0_VERLO</name>
<feature type="non-terminal residue" evidence="2">
    <location>
        <position position="84"/>
    </location>
</feature>
<protein>
    <recommendedName>
        <fullName evidence="4">Major facilitator superfamily (MFS) profile domain-containing protein</fullName>
    </recommendedName>
</protein>
<gene>
    <name evidence="2" type="ORF">BN1708_018309</name>
</gene>
<sequence length="84" mass="9154">MDSQRPRLVEELGPSLADQLSGHNAASNVGLVGDLQGDEGRIARGAFLTSMRTMFIVYVAFAAFGLATSLLVRQKRLSKDHKEH</sequence>
<dbReference type="EMBL" id="CVQH01020497">
    <property type="protein sequence ID" value="CRK27722.1"/>
    <property type="molecule type" value="Genomic_DNA"/>
</dbReference>
<evidence type="ECO:0000256" key="1">
    <source>
        <dbReference type="SAM" id="Phobius"/>
    </source>
</evidence>
<dbReference type="Proteomes" id="UP000044602">
    <property type="component" value="Unassembled WGS sequence"/>
</dbReference>
<evidence type="ECO:0000313" key="2">
    <source>
        <dbReference type="EMBL" id="CRK27722.1"/>
    </source>
</evidence>
<feature type="transmembrane region" description="Helical" evidence="1">
    <location>
        <begin position="55"/>
        <end position="72"/>
    </location>
</feature>
<keyword evidence="1" id="KW-1133">Transmembrane helix</keyword>
<keyword evidence="1" id="KW-0812">Transmembrane</keyword>
<evidence type="ECO:0000313" key="3">
    <source>
        <dbReference type="Proteomes" id="UP000044602"/>
    </source>
</evidence>
<keyword evidence="3" id="KW-1185">Reference proteome</keyword>
<proteinExistence type="predicted"/>
<dbReference type="AlphaFoldDB" id="A0A0G4M0D0"/>